<dbReference type="InterPro" id="IPR002364">
    <property type="entry name" value="Quin_OxRdtase/zeta-crystal_CS"/>
</dbReference>
<evidence type="ECO:0000313" key="5">
    <source>
        <dbReference type="EMBL" id="GAA4692041.1"/>
    </source>
</evidence>
<feature type="domain" description="Enoyl reductase (ER)" evidence="4">
    <location>
        <begin position="10"/>
        <end position="323"/>
    </location>
</feature>
<evidence type="ECO:0000256" key="2">
    <source>
        <dbReference type="ARBA" id="ARBA00023002"/>
    </source>
</evidence>
<dbReference type="Gene3D" id="3.90.180.10">
    <property type="entry name" value="Medium-chain alcohol dehydrogenases, catalytic domain"/>
    <property type="match status" value="1"/>
</dbReference>
<evidence type="ECO:0000256" key="3">
    <source>
        <dbReference type="SAM" id="MobiDB-lite"/>
    </source>
</evidence>
<gene>
    <name evidence="5" type="ORF">GCM10023198_08740</name>
</gene>
<dbReference type="InterPro" id="IPR036291">
    <property type="entry name" value="NAD(P)-bd_dom_sf"/>
</dbReference>
<reference evidence="6" key="1">
    <citation type="journal article" date="2019" name="Int. J. Syst. Evol. Microbiol.">
        <title>The Global Catalogue of Microorganisms (GCM) 10K type strain sequencing project: providing services to taxonomists for standard genome sequencing and annotation.</title>
        <authorList>
            <consortium name="The Broad Institute Genomics Platform"/>
            <consortium name="The Broad Institute Genome Sequencing Center for Infectious Disease"/>
            <person name="Wu L."/>
            <person name="Ma J."/>
        </authorList>
    </citation>
    <scope>NUCLEOTIDE SEQUENCE [LARGE SCALE GENOMIC DNA]</scope>
    <source>
        <strain evidence="6">JCM 17975</strain>
    </source>
</reference>
<proteinExistence type="predicted"/>
<sequence>MRAVTISGPGPSGKLSVSSLNPPIANQRDVVITVAAAGVNRADLLQRAGYYPPPAGAPDWPGLEISGTVRRVGPGVSRWRAGDRVTALLEGGGYAEEVVVRETQVLPVPDGVDLVDAAALPEAACTVWNNLVDVGGLRSGEWVLVHGGSGGIGTIAIQIARALGAHVATTAGGPERTARCAALGADLVIDHREQDFVEELRRATDGRGADVVLDLLGGGALGDNVRALARGGRLVVIGMQQGRRGELDLSDLLARRGTVTGTLLRSRPADEKARIVADTEQRVWPLVADGRVRPVVHARIPFAEAQSAHELLESGEAFGKVLLVP</sequence>
<accession>A0ABP8WNC1</accession>
<dbReference type="SUPFAM" id="SSF50129">
    <property type="entry name" value="GroES-like"/>
    <property type="match status" value="1"/>
</dbReference>
<keyword evidence="1" id="KW-0521">NADP</keyword>
<dbReference type="Pfam" id="PF00107">
    <property type="entry name" value="ADH_zinc_N"/>
    <property type="match status" value="1"/>
</dbReference>
<dbReference type="NCBIfam" id="TIGR02824">
    <property type="entry name" value="quinone_pig3"/>
    <property type="match status" value="1"/>
</dbReference>
<keyword evidence="6" id="KW-1185">Reference proteome</keyword>
<dbReference type="PANTHER" id="PTHR48106:SF8">
    <property type="entry name" value="OS02G0805600 PROTEIN"/>
    <property type="match status" value="1"/>
</dbReference>
<dbReference type="SUPFAM" id="SSF51735">
    <property type="entry name" value="NAD(P)-binding Rossmann-fold domains"/>
    <property type="match status" value="1"/>
</dbReference>
<dbReference type="RefSeq" id="WP_253877822.1">
    <property type="nucleotide sequence ID" value="NZ_BAABHM010000005.1"/>
</dbReference>
<comment type="caution">
    <text evidence="5">The sequence shown here is derived from an EMBL/GenBank/DDBJ whole genome shotgun (WGS) entry which is preliminary data.</text>
</comment>
<evidence type="ECO:0000259" key="4">
    <source>
        <dbReference type="SMART" id="SM00829"/>
    </source>
</evidence>
<dbReference type="InterPro" id="IPR014189">
    <property type="entry name" value="Quinone_OxRdtase_PIG3"/>
</dbReference>
<dbReference type="InterPro" id="IPR020843">
    <property type="entry name" value="ER"/>
</dbReference>
<dbReference type="InterPro" id="IPR011032">
    <property type="entry name" value="GroES-like_sf"/>
</dbReference>
<dbReference type="InterPro" id="IPR013149">
    <property type="entry name" value="ADH-like_C"/>
</dbReference>
<keyword evidence="2" id="KW-0560">Oxidoreductase</keyword>
<dbReference type="EMBL" id="BAABHM010000005">
    <property type="protein sequence ID" value="GAA4692041.1"/>
    <property type="molecule type" value="Genomic_DNA"/>
</dbReference>
<dbReference type="Pfam" id="PF08240">
    <property type="entry name" value="ADH_N"/>
    <property type="match status" value="1"/>
</dbReference>
<feature type="region of interest" description="Disordered" evidence="3">
    <location>
        <begin position="1"/>
        <end position="20"/>
    </location>
</feature>
<dbReference type="PANTHER" id="PTHR48106">
    <property type="entry name" value="QUINONE OXIDOREDUCTASE PIG3-RELATED"/>
    <property type="match status" value="1"/>
</dbReference>
<name>A0ABP8WNC1_9MICO</name>
<dbReference type="Proteomes" id="UP001500843">
    <property type="component" value="Unassembled WGS sequence"/>
</dbReference>
<dbReference type="Gene3D" id="3.40.50.720">
    <property type="entry name" value="NAD(P)-binding Rossmann-like Domain"/>
    <property type="match status" value="1"/>
</dbReference>
<dbReference type="PROSITE" id="PS01162">
    <property type="entry name" value="QOR_ZETA_CRYSTAL"/>
    <property type="match status" value="1"/>
</dbReference>
<evidence type="ECO:0000313" key="6">
    <source>
        <dbReference type="Proteomes" id="UP001500843"/>
    </source>
</evidence>
<evidence type="ECO:0000256" key="1">
    <source>
        <dbReference type="ARBA" id="ARBA00022857"/>
    </source>
</evidence>
<protein>
    <submittedName>
        <fullName evidence="5">NAD(P)H-quinone oxidoreductase</fullName>
    </submittedName>
</protein>
<dbReference type="CDD" id="cd05276">
    <property type="entry name" value="p53_inducible_oxidoreductase"/>
    <property type="match status" value="1"/>
</dbReference>
<dbReference type="InterPro" id="IPR013154">
    <property type="entry name" value="ADH-like_N"/>
</dbReference>
<dbReference type="SMART" id="SM00829">
    <property type="entry name" value="PKS_ER"/>
    <property type="match status" value="1"/>
</dbReference>
<organism evidence="5 6">
    <name type="scientific">Promicromonospora umidemergens</name>
    <dbReference type="NCBI Taxonomy" id="629679"/>
    <lineage>
        <taxon>Bacteria</taxon>
        <taxon>Bacillati</taxon>
        <taxon>Actinomycetota</taxon>
        <taxon>Actinomycetes</taxon>
        <taxon>Micrococcales</taxon>
        <taxon>Promicromonosporaceae</taxon>
        <taxon>Promicromonospora</taxon>
    </lineage>
</organism>